<dbReference type="AlphaFoldDB" id="A0A2Z3YMZ8"/>
<dbReference type="STRING" id="1737425.GCA_900049755_00737"/>
<accession>A0A2Z3YMZ8</accession>
<dbReference type="KEGG" id="cpre:Csp1_06360"/>
<evidence type="ECO:0000313" key="5">
    <source>
        <dbReference type="Proteomes" id="UP000247696"/>
    </source>
</evidence>
<keyword evidence="2" id="KW-0732">Signal</keyword>
<keyword evidence="5" id="KW-1185">Reference proteome</keyword>
<dbReference type="SUPFAM" id="SSF53807">
    <property type="entry name" value="Helical backbone' metal receptor"/>
    <property type="match status" value="1"/>
</dbReference>
<comment type="similarity">
    <text evidence="1">Belongs to the bacterial solute-binding protein 8 family.</text>
</comment>
<evidence type="ECO:0000259" key="3">
    <source>
        <dbReference type="PROSITE" id="PS50983"/>
    </source>
</evidence>
<name>A0A2Z3YMZ8_9CORY</name>
<sequence>MSVSTAGRRARPAFPAALLSSVLSAVLAFGLSACGVGAGNSGGVGDARETSFDTALDALPKADAVPPAADARDVSFAGYVGDVTPVTTDAAPALPVNLTDADGEDVTVTDVSRIVPLDISGTISRTLAGLGLRDNIVGRSVSSMEPSLADLPVVTHGGHSISAEAVLNLDPTLIILNDSIGPEDAVQQIRDAGVPVVKLEDPEYTEESVRESITTVADVVGLSGEGRTLADRAADEADRARSAIGDLASGATGGTPLRAAFLYARGDGGVFYILGPDSGTSELIEGLGAVDVAKENGITDMAPANAEALAKLDPDIFVMMSAGLESTGNIDGLLARPGIAQTKAGQHRRILAIPDSQALSFGPQTGEMLLSAASALYDPDAHREATSS</sequence>
<dbReference type="Proteomes" id="UP000247696">
    <property type="component" value="Chromosome"/>
</dbReference>
<evidence type="ECO:0000256" key="1">
    <source>
        <dbReference type="ARBA" id="ARBA00008814"/>
    </source>
</evidence>
<feature type="chain" id="PRO_5016244154" evidence="2">
    <location>
        <begin position="39"/>
        <end position="388"/>
    </location>
</feature>
<feature type="domain" description="Fe/B12 periplasmic-binding" evidence="3">
    <location>
        <begin position="113"/>
        <end position="381"/>
    </location>
</feature>
<organism evidence="4 5">
    <name type="scientific">Corynebacterium provencense</name>
    <dbReference type="NCBI Taxonomy" id="1737425"/>
    <lineage>
        <taxon>Bacteria</taxon>
        <taxon>Bacillati</taxon>
        <taxon>Actinomycetota</taxon>
        <taxon>Actinomycetes</taxon>
        <taxon>Mycobacteriales</taxon>
        <taxon>Corynebacteriaceae</taxon>
        <taxon>Corynebacterium</taxon>
    </lineage>
</organism>
<reference evidence="5" key="1">
    <citation type="submission" date="2017-11" db="EMBL/GenBank/DDBJ databases">
        <title>Otitis media/interna in a cat caused by the recently described species Corynebacterium provencense.</title>
        <authorList>
            <person name="Kittl S."/>
            <person name="Brodard I."/>
            <person name="Rychener L."/>
            <person name="Jores J."/>
            <person name="Roosje P."/>
            <person name="Gobeli Brawand S."/>
        </authorList>
    </citation>
    <scope>NUCLEOTIDE SEQUENCE [LARGE SCALE GENOMIC DNA]</scope>
    <source>
        <strain evidence="5">17KM38</strain>
    </source>
</reference>
<protein>
    <submittedName>
        <fullName evidence="4">Hemin-binding periplasmic protein HmuT</fullName>
    </submittedName>
</protein>
<dbReference type="OrthoDB" id="9797736at2"/>
<evidence type="ECO:0000256" key="2">
    <source>
        <dbReference type="SAM" id="SignalP"/>
    </source>
</evidence>
<dbReference type="PROSITE" id="PS50983">
    <property type="entry name" value="FE_B12_PBP"/>
    <property type="match status" value="1"/>
</dbReference>
<dbReference type="RefSeq" id="WP_110481051.1">
    <property type="nucleotide sequence ID" value="NZ_CP024988.1"/>
</dbReference>
<gene>
    <name evidence="4" type="primary">hmuT</name>
    <name evidence="4" type="ORF">Csp1_06360</name>
</gene>
<dbReference type="Gene3D" id="3.40.50.1980">
    <property type="entry name" value="Nitrogenase molybdenum iron protein domain"/>
    <property type="match status" value="2"/>
</dbReference>
<dbReference type="InterPro" id="IPR050902">
    <property type="entry name" value="ABC_Transporter_SBP"/>
</dbReference>
<dbReference type="PANTHER" id="PTHR30535">
    <property type="entry name" value="VITAMIN B12-BINDING PROTEIN"/>
    <property type="match status" value="1"/>
</dbReference>
<dbReference type="InterPro" id="IPR002491">
    <property type="entry name" value="ABC_transptr_periplasmic_BD"/>
</dbReference>
<dbReference type="Pfam" id="PF01497">
    <property type="entry name" value="Peripla_BP_2"/>
    <property type="match status" value="1"/>
</dbReference>
<dbReference type="EMBL" id="CP024988">
    <property type="protein sequence ID" value="AWT25448.1"/>
    <property type="molecule type" value="Genomic_DNA"/>
</dbReference>
<feature type="signal peptide" evidence="2">
    <location>
        <begin position="1"/>
        <end position="38"/>
    </location>
</feature>
<dbReference type="PANTHER" id="PTHR30535:SF4">
    <property type="entry name" value="HEMIN-BINDING PERIPLASMIC PROTEIN HMUT"/>
    <property type="match status" value="1"/>
</dbReference>
<proteinExistence type="inferred from homology"/>
<evidence type="ECO:0000313" key="4">
    <source>
        <dbReference type="EMBL" id="AWT25448.1"/>
    </source>
</evidence>